<dbReference type="CDD" id="cd07852">
    <property type="entry name" value="STKc_MAPK15-like"/>
    <property type="match status" value="1"/>
</dbReference>
<evidence type="ECO:0000256" key="4">
    <source>
        <dbReference type="ARBA" id="ARBA00022527"/>
    </source>
</evidence>
<feature type="region of interest" description="Disordered" evidence="16">
    <location>
        <begin position="262"/>
        <end position="282"/>
    </location>
</feature>
<evidence type="ECO:0000259" key="18">
    <source>
        <dbReference type="PROSITE" id="PS50030"/>
    </source>
</evidence>
<dbReference type="FunFam" id="1.10.8.10:FF:000003">
    <property type="entry name" value="UV excision repair protein RAD23 homolog"/>
    <property type="match status" value="1"/>
</dbReference>
<dbReference type="Gene3D" id="3.10.20.90">
    <property type="entry name" value="Phosphatidylinositol 3-kinase Catalytic Subunit, Chain A, domain 1"/>
    <property type="match status" value="1"/>
</dbReference>
<dbReference type="GO" id="GO:0005634">
    <property type="term" value="C:nucleus"/>
    <property type="evidence" value="ECO:0007669"/>
    <property type="project" value="UniProtKB-SubCell"/>
</dbReference>
<dbReference type="InterPro" id="IPR006636">
    <property type="entry name" value="STI1_HS-bd"/>
</dbReference>
<dbReference type="GO" id="GO:0006289">
    <property type="term" value="P:nucleotide-excision repair"/>
    <property type="evidence" value="ECO:0007669"/>
    <property type="project" value="InterPro"/>
</dbReference>
<dbReference type="FunFam" id="1.10.10.540:FF:000001">
    <property type="entry name" value="UV excision repair protein RAD23 B"/>
    <property type="match status" value="1"/>
</dbReference>
<comment type="similarity">
    <text evidence="2">Belongs to the RAD23 family.</text>
</comment>
<dbReference type="FunFam" id="3.30.200.20:FF:000166">
    <property type="entry name" value="Mitogen-activated protein kinase"/>
    <property type="match status" value="1"/>
</dbReference>
<dbReference type="GO" id="GO:0005737">
    <property type="term" value="C:cytoplasm"/>
    <property type="evidence" value="ECO:0007669"/>
    <property type="project" value="UniProtKB-ARBA"/>
</dbReference>
<dbReference type="STRING" id="65357.A0A024GH61"/>
<dbReference type="Gene3D" id="1.10.8.10">
    <property type="entry name" value="DNA helicase RuvA subunit, C-terminal domain"/>
    <property type="match status" value="2"/>
</dbReference>
<comment type="catalytic activity">
    <reaction evidence="14">
        <text>L-seryl-[protein] + ATP = O-phospho-L-seryl-[protein] + ADP + H(+)</text>
        <dbReference type="Rhea" id="RHEA:17989"/>
        <dbReference type="Rhea" id="RHEA-COMP:9863"/>
        <dbReference type="Rhea" id="RHEA-COMP:11604"/>
        <dbReference type="ChEBI" id="CHEBI:15378"/>
        <dbReference type="ChEBI" id="CHEBI:29999"/>
        <dbReference type="ChEBI" id="CHEBI:30616"/>
        <dbReference type="ChEBI" id="CHEBI:83421"/>
        <dbReference type="ChEBI" id="CHEBI:456216"/>
        <dbReference type="EC" id="2.7.11.24"/>
    </reaction>
</comment>
<dbReference type="GO" id="GO:0004707">
    <property type="term" value="F:MAP kinase activity"/>
    <property type="evidence" value="ECO:0007669"/>
    <property type="project" value="UniProtKB-EC"/>
</dbReference>
<sequence>MRLTVKTLQGNAFSIEAELTDTVAVVKTKIEEAQEFQASQQKLIHAGKILKDDTVLSEYNIRENDFIVVMVSKPKGSRPTSAVPSNTTAQTPTVPSPVPSTSAASSGETSTPLPVSSSTRPTTESTTSGSSTGTSTGASNSSAEQDANVRQLCDMGFPEEQVRSCLQAAFGNPDRAVEYLMNGIPENLVNPTTAAVPSTGSPGVGSLEQLRNHPQFASFREVVRTNPAALPALLQQIGGQNPELLRLIHENQSQFLQMLNEESTAPAAESRQGGQDVAGGGQTLSADHIQRLLASLSPAQMAQMAAQMGLSPEQLRDVSHMLGELPPGALEQLSRAYGGGAGSAAGETGGHRIMLSEEEAAAVDRLCDMGFDRSEAAQAYLACEKNEALAANLLMDSMNENTAPSSGSGSMGEGGENQQYVFILPSSLNWNKLVLFQIRFPNAISSRTKSSLCSLNHITFMVDEVEKHILRKYEIVQKIGKGAYGIVWKAIDKNTRQVVAVKKCFDAFRNPTDAQRTFREVMYLQELRGHENIIRLLNVIKADNDRDIYLIFDHMGKARMQLFCEGMKLSVRIETDLHAVVRANILEDIHKRYITYQLLKSLKYLHSADVIHRDIKPSNLLLNADCHTRLCDFGLCRSISEDVGPNPTLTDYVATRWYRAPEILFGSTRYTKAVDMWAVGCIIAEMIAGRPTFPGTSTMNQLERVLEVTGIPSNEDLDSIESPYASTMLESLRPSRRKSWQEIFPKASEDAIDLMRQCFQFSPTKRINAKEAIKHPYVATFHNEEQEQDAPGSLQIVVDDNTKYSAEDYRDRLYREIIKKKKELRRILKGSGSGGR</sequence>
<dbReference type="SMART" id="SM00727">
    <property type="entry name" value="STI1"/>
    <property type="match status" value="1"/>
</dbReference>
<feature type="region of interest" description="Disordered" evidence="16">
    <location>
        <begin position="75"/>
        <end position="147"/>
    </location>
</feature>
<dbReference type="InterPro" id="IPR050117">
    <property type="entry name" value="MAPK"/>
</dbReference>
<dbReference type="GO" id="GO:0005524">
    <property type="term" value="F:ATP binding"/>
    <property type="evidence" value="ECO:0007669"/>
    <property type="project" value="UniProtKB-UniRule"/>
</dbReference>
<dbReference type="GO" id="GO:0031593">
    <property type="term" value="F:polyubiquitin modification-dependent protein binding"/>
    <property type="evidence" value="ECO:0007669"/>
    <property type="project" value="UniProtKB-ARBA"/>
</dbReference>
<evidence type="ECO:0000256" key="9">
    <source>
        <dbReference type="ARBA" id="ARBA00022777"/>
    </source>
</evidence>
<feature type="domain" description="Ubiquitin-like" evidence="19">
    <location>
        <begin position="1"/>
        <end position="76"/>
    </location>
</feature>
<comment type="caution">
    <text evidence="20">The sequence shown here is derived from an EMBL/GenBank/DDBJ whole genome shotgun (WGS) entry which is preliminary data.</text>
</comment>
<protein>
    <recommendedName>
        <fullName evidence="3">mitogen-activated protein kinase</fullName>
        <ecNumber evidence="3">2.7.11.24</ecNumber>
    </recommendedName>
</protein>
<dbReference type="Pfam" id="PF09280">
    <property type="entry name" value="XPC-binding"/>
    <property type="match status" value="1"/>
</dbReference>
<dbReference type="CDD" id="cd01805">
    <property type="entry name" value="Ubl_Rad23"/>
    <property type="match status" value="1"/>
</dbReference>
<evidence type="ECO:0000256" key="3">
    <source>
        <dbReference type="ARBA" id="ARBA00012411"/>
    </source>
</evidence>
<keyword evidence="12" id="KW-0539">Nucleus</keyword>
<keyword evidence="4" id="KW-0723">Serine/threonine-protein kinase</keyword>
<dbReference type="GO" id="GO:0003684">
    <property type="term" value="F:damaged DNA binding"/>
    <property type="evidence" value="ECO:0007669"/>
    <property type="project" value="InterPro"/>
</dbReference>
<evidence type="ECO:0000259" key="19">
    <source>
        <dbReference type="PROSITE" id="PS50053"/>
    </source>
</evidence>
<evidence type="ECO:0000256" key="16">
    <source>
        <dbReference type="SAM" id="MobiDB-lite"/>
    </source>
</evidence>
<evidence type="ECO:0000256" key="11">
    <source>
        <dbReference type="ARBA" id="ARBA00023204"/>
    </source>
</evidence>
<evidence type="ECO:0000256" key="15">
    <source>
        <dbReference type="PROSITE-ProRule" id="PRU10141"/>
    </source>
</evidence>
<dbReference type="InterPro" id="IPR008271">
    <property type="entry name" value="Ser/Thr_kinase_AS"/>
</dbReference>
<evidence type="ECO:0000256" key="2">
    <source>
        <dbReference type="ARBA" id="ARBA00009878"/>
    </source>
</evidence>
<feature type="binding site" evidence="15">
    <location>
        <position position="503"/>
    </location>
    <ligand>
        <name>ATP</name>
        <dbReference type="ChEBI" id="CHEBI:30616"/>
    </ligand>
</feature>
<evidence type="ECO:0000256" key="8">
    <source>
        <dbReference type="ARBA" id="ARBA00022763"/>
    </source>
</evidence>
<dbReference type="SMART" id="SM00165">
    <property type="entry name" value="UBA"/>
    <property type="match status" value="2"/>
</dbReference>
<dbReference type="InterPro" id="IPR000626">
    <property type="entry name" value="Ubiquitin-like_dom"/>
</dbReference>
<dbReference type="PANTHER" id="PTHR24055">
    <property type="entry name" value="MITOGEN-ACTIVATED PROTEIN KINASE"/>
    <property type="match status" value="1"/>
</dbReference>
<gene>
    <name evidence="20" type="ORF">BN9_070280</name>
</gene>
<reference evidence="20 21" key="1">
    <citation type="submission" date="2012-05" db="EMBL/GenBank/DDBJ databases">
        <title>Recombination and specialization in a pathogen metapopulation.</title>
        <authorList>
            <person name="Gardiner A."/>
            <person name="Kemen E."/>
            <person name="Schultz-Larsen T."/>
            <person name="MacLean D."/>
            <person name="Van Oosterhout C."/>
            <person name="Jones J.D.G."/>
        </authorList>
    </citation>
    <scope>NUCLEOTIDE SEQUENCE [LARGE SCALE GENOMIC DNA]</scope>
    <source>
        <strain evidence="20 21">Ac Nc2</strain>
    </source>
</reference>
<dbReference type="Proteomes" id="UP000053237">
    <property type="component" value="Unassembled WGS sequence"/>
</dbReference>
<keyword evidence="21" id="KW-1185">Reference proteome</keyword>
<accession>A0A024GH61</accession>
<dbReference type="PRINTS" id="PR00348">
    <property type="entry name" value="UBIQUITIN"/>
</dbReference>
<dbReference type="SMART" id="SM00213">
    <property type="entry name" value="UBQ"/>
    <property type="match status" value="1"/>
</dbReference>
<feature type="domain" description="UBA" evidence="18">
    <location>
        <begin position="142"/>
        <end position="183"/>
    </location>
</feature>
<keyword evidence="5" id="KW-0808">Transferase</keyword>
<feature type="domain" description="Protein kinase" evidence="17">
    <location>
        <begin position="473"/>
        <end position="778"/>
    </location>
</feature>
<evidence type="ECO:0000256" key="14">
    <source>
        <dbReference type="ARBA" id="ARBA00048312"/>
    </source>
</evidence>
<dbReference type="FunFam" id="1.10.8.10:FF:000002">
    <property type="entry name" value="UV excision repair protein RAD23 homolog"/>
    <property type="match status" value="1"/>
</dbReference>
<dbReference type="PROSITE" id="PS50030">
    <property type="entry name" value="UBA"/>
    <property type="match status" value="2"/>
</dbReference>
<organism evidence="20 21">
    <name type="scientific">Albugo candida</name>
    <dbReference type="NCBI Taxonomy" id="65357"/>
    <lineage>
        <taxon>Eukaryota</taxon>
        <taxon>Sar</taxon>
        <taxon>Stramenopiles</taxon>
        <taxon>Oomycota</taxon>
        <taxon>Peronosporomycetes</taxon>
        <taxon>Albuginales</taxon>
        <taxon>Albuginaceae</taxon>
        <taxon>Albugo</taxon>
    </lineage>
</organism>
<keyword evidence="6" id="KW-0677">Repeat</keyword>
<dbReference type="OrthoDB" id="192887at2759"/>
<dbReference type="InParanoid" id="A0A024GH61"/>
<evidence type="ECO:0000256" key="7">
    <source>
        <dbReference type="ARBA" id="ARBA00022741"/>
    </source>
</evidence>
<keyword evidence="11" id="KW-0234">DNA repair</keyword>
<dbReference type="SUPFAM" id="SSF56112">
    <property type="entry name" value="Protein kinase-like (PK-like)"/>
    <property type="match status" value="1"/>
</dbReference>
<evidence type="ECO:0000256" key="12">
    <source>
        <dbReference type="ARBA" id="ARBA00023242"/>
    </source>
</evidence>
<dbReference type="InterPro" id="IPR029071">
    <property type="entry name" value="Ubiquitin-like_domsf"/>
</dbReference>
<dbReference type="SUPFAM" id="SSF54236">
    <property type="entry name" value="Ubiquitin-like"/>
    <property type="match status" value="1"/>
</dbReference>
<dbReference type="PROSITE" id="PS00108">
    <property type="entry name" value="PROTEIN_KINASE_ST"/>
    <property type="match status" value="1"/>
</dbReference>
<keyword evidence="7 15" id="KW-0547">Nucleotide-binding</keyword>
<evidence type="ECO:0000259" key="17">
    <source>
        <dbReference type="PROSITE" id="PS50011"/>
    </source>
</evidence>
<dbReference type="InterPro" id="IPR015360">
    <property type="entry name" value="XPC-bd"/>
</dbReference>
<dbReference type="GO" id="GO:0070628">
    <property type="term" value="F:proteasome binding"/>
    <property type="evidence" value="ECO:0007669"/>
    <property type="project" value="UniProtKB-ARBA"/>
</dbReference>
<dbReference type="InterPro" id="IPR000719">
    <property type="entry name" value="Prot_kinase_dom"/>
</dbReference>
<dbReference type="SMART" id="SM00220">
    <property type="entry name" value="S_TKc"/>
    <property type="match status" value="1"/>
</dbReference>
<dbReference type="GO" id="GO:0043161">
    <property type="term" value="P:proteasome-mediated ubiquitin-dependent protein catabolic process"/>
    <property type="evidence" value="ECO:0007669"/>
    <property type="project" value="InterPro"/>
</dbReference>
<dbReference type="CDD" id="cd14281">
    <property type="entry name" value="UBA2_Rad23_like"/>
    <property type="match status" value="1"/>
</dbReference>
<dbReference type="FunFam" id="1.10.510.10:FF:000238">
    <property type="entry name" value="Mitogen-activated protein kinase"/>
    <property type="match status" value="1"/>
</dbReference>
<feature type="domain" description="UBA" evidence="18">
    <location>
        <begin position="356"/>
        <end position="397"/>
    </location>
</feature>
<dbReference type="Gene3D" id="1.10.10.540">
    <property type="entry name" value="XPC-binding domain"/>
    <property type="match status" value="1"/>
</dbReference>
<dbReference type="InterPro" id="IPR036353">
    <property type="entry name" value="XPC-bd_sf"/>
</dbReference>
<dbReference type="Gene3D" id="3.30.200.20">
    <property type="entry name" value="Phosphorylase Kinase, domain 1"/>
    <property type="match status" value="1"/>
</dbReference>
<dbReference type="InterPro" id="IPR017441">
    <property type="entry name" value="Protein_kinase_ATP_BS"/>
</dbReference>
<dbReference type="PROSITE" id="PS00107">
    <property type="entry name" value="PROTEIN_KINASE_ATP"/>
    <property type="match status" value="1"/>
</dbReference>
<dbReference type="EC" id="2.7.11.24" evidence="3"/>
<evidence type="ECO:0000256" key="13">
    <source>
        <dbReference type="ARBA" id="ARBA00047592"/>
    </source>
</evidence>
<evidence type="ECO:0000256" key="10">
    <source>
        <dbReference type="ARBA" id="ARBA00022840"/>
    </source>
</evidence>
<dbReference type="InterPro" id="IPR015940">
    <property type="entry name" value="UBA"/>
</dbReference>
<evidence type="ECO:0000313" key="21">
    <source>
        <dbReference type="Proteomes" id="UP000053237"/>
    </source>
</evidence>
<evidence type="ECO:0000256" key="6">
    <source>
        <dbReference type="ARBA" id="ARBA00022737"/>
    </source>
</evidence>
<dbReference type="SUPFAM" id="SSF46934">
    <property type="entry name" value="UBA-like"/>
    <property type="match status" value="2"/>
</dbReference>
<dbReference type="EMBL" id="CAIX01000117">
    <property type="protein sequence ID" value="CCI46099.1"/>
    <property type="molecule type" value="Genomic_DNA"/>
</dbReference>
<dbReference type="PROSITE" id="PS50011">
    <property type="entry name" value="PROTEIN_KINASE_DOM"/>
    <property type="match status" value="1"/>
</dbReference>
<comment type="catalytic activity">
    <reaction evidence="13">
        <text>L-threonyl-[protein] + ATP = O-phospho-L-threonyl-[protein] + ADP + H(+)</text>
        <dbReference type="Rhea" id="RHEA:46608"/>
        <dbReference type="Rhea" id="RHEA-COMP:11060"/>
        <dbReference type="Rhea" id="RHEA-COMP:11605"/>
        <dbReference type="ChEBI" id="CHEBI:15378"/>
        <dbReference type="ChEBI" id="CHEBI:30013"/>
        <dbReference type="ChEBI" id="CHEBI:30616"/>
        <dbReference type="ChEBI" id="CHEBI:61977"/>
        <dbReference type="ChEBI" id="CHEBI:456216"/>
        <dbReference type="EC" id="2.7.11.24"/>
    </reaction>
</comment>
<dbReference type="InterPro" id="IPR011009">
    <property type="entry name" value="Kinase-like_dom_sf"/>
</dbReference>
<feature type="compositionally biased region" description="Low complexity" evidence="16">
    <location>
        <begin position="87"/>
        <end position="142"/>
    </location>
</feature>
<proteinExistence type="inferred from homology"/>
<dbReference type="Gene3D" id="1.10.510.10">
    <property type="entry name" value="Transferase(Phosphotransferase) domain 1"/>
    <property type="match status" value="1"/>
</dbReference>
<evidence type="ECO:0000313" key="20">
    <source>
        <dbReference type="EMBL" id="CCI46099.1"/>
    </source>
</evidence>
<dbReference type="Pfam" id="PF00240">
    <property type="entry name" value="ubiquitin"/>
    <property type="match status" value="1"/>
</dbReference>
<name>A0A024GH61_9STRA</name>
<keyword evidence="9" id="KW-0418">Kinase</keyword>
<dbReference type="PROSITE" id="PS50053">
    <property type="entry name" value="UBIQUITIN_2"/>
    <property type="match status" value="1"/>
</dbReference>
<keyword evidence="10 15" id="KW-0067">ATP-binding</keyword>
<dbReference type="SUPFAM" id="SSF101238">
    <property type="entry name" value="XPC-binding domain"/>
    <property type="match status" value="1"/>
</dbReference>
<dbReference type="FunFam" id="3.10.20.90:FF:000069">
    <property type="entry name" value="UV excision repair protein RAD23"/>
    <property type="match status" value="1"/>
</dbReference>
<dbReference type="InterPro" id="IPR019956">
    <property type="entry name" value="Ubiquitin_dom"/>
</dbReference>
<evidence type="ECO:0000256" key="5">
    <source>
        <dbReference type="ARBA" id="ARBA00022679"/>
    </source>
</evidence>
<keyword evidence="8" id="KW-0227">DNA damage</keyword>
<dbReference type="Pfam" id="PF00627">
    <property type="entry name" value="UBA"/>
    <property type="match status" value="2"/>
</dbReference>
<dbReference type="CDD" id="cd14280">
    <property type="entry name" value="UBA1_Rad23_like"/>
    <property type="match status" value="1"/>
</dbReference>
<dbReference type="InterPro" id="IPR009060">
    <property type="entry name" value="UBA-like_sf"/>
</dbReference>
<dbReference type="Pfam" id="PF00069">
    <property type="entry name" value="Pkinase"/>
    <property type="match status" value="1"/>
</dbReference>
<evidence type="ECO:0000256" key="1">
    <source>
        <dbReference type="ARBA" id="ARBA00004123"/>
    </source>
</evidence>
<comment type="subcellular location">
    <subcellularLocation>
        <location evidence="1">Nucleus</location>
    </subcellularLocation>
</comment>
<dbReference type="AlphaFoldDB" id="A0A024GH61"/>